<dbReference type="InterPro" id="IPR006528">
    <property type="entry name" value="Phage_head_morphogenesis_dom"/>
</dbReference>
<accession>A0AAU8KYV7</accession>
<gene>
    <name evidence="2" type="ORF">MNNFUTWQ_CDS0036</name>
</gene>
<reference evidence="2" key="1">
    <citation type="submission" date="2024-05" db="EMBL/GenBank/DDBJ databases">
        <title>Complete Genome Sequences of 14 Acinetobacter baumannii phages isolated in Kenya.</title>
        <authorList>
            <person name="Mwai F."/>
            <person name="Kigen C."/>
            <person name="Makobe C."/>
            <person name="Georges M."/>
            <person name="Mutai I."/>
            <person name="Odoyo E."/>
            <person name="Gachoya M."/>
            <person name="Musila L."/>
        </authorList>
    </citation>
    <scope>NUCLEOTIDE SEQUENCE</scope>
</reference>
<sequence>MERLGSLMPEITLESIAPNASLTKWYREQMQEMMDEMRSDLIQDVVKPMRSEIAMDGILDWMGHVIDGLVSRWQDRLDKLSTQVAQELVGKAKTNYDKRLLGILRKRGFTVNFRHTQYMEDQAQIALGENVALIKSIGNEYLDKVRSAVWRSVKNGYDVESLIKQLKEIDGVTDRRAKNIAKDQTAKLNQAFEKARAEELGITDAIWLHSSASKTPRHDHVKANGTRYKIKEGCLISGTLLQPAELPNCHCRAKLIIEIPDSMV</sequence>
<proteinExistence type="predicted"/>
<dbReference type="EMBL" id="PP841134">
    <property type="protein sequence ID" value="XCN27506.1"/>
    <property type="molecule type" value="Genomic_DNA"/>
</dbReference>
<organism evidence="2">
    <name type="scientific">Acinetobacter phage vB_Ab_02_KEN_02</name>
    <dbReference type="NCBI Taxonomy" id="3143017"/>
    <lineage>
        <taxon>Viruses</taxon>
    </lineage>
</organism>
<evidence type="ECO:0000259" key="1">
    <source>
        <dbReference type="Pfam" id="PF04233"/>
    </source>
</evidence>
<feature type="domain" description="Phage head morphogenesis" evidence="1">
    <location>
        <begin position="143"/>
        <end position="253"/>
    </location>
</feature>
<evidence type="ECO:0000313" key="2">
    <source>
        <dbReference type="EMBL" id="XCN27506.1"/>
    </source>
</evidence>
<name>A0AAU8KYV7_9VIRU</name>
<protein>
    <submittedName>
        <fullName evidence="2">Head morphogenesis protein</fullName>
    </submittedName>
</protein>
<dbReference type="Pfam" id="PF04233">
    <property type="entry name" value="Phage_Mu_F"/>
    <property type="match status" value="1"/>
</dbReference>